<dbReference type="AlphaFoldDB" id="A0A160T586"/>
<dbReference type="Proteomes" id="UP000215027">
    <property type="component" value="Chromosome I"/>
</dbReference>
<dbReference type="PANTHER" id="PTHR37560">
    <property type="entry name" value="UPF0210 PROTEIN SPR0218"/>
    <property type="match status" value="1"/>
</dbReference>
<dbReference type="RefSeq" id="WP_095043283.1">
    <property type="nucleotide sequence ID" value="NZ_LN890655.1"/>
</dbReference>
<dbReference type="Pfam" id="PF05167">
    <property type="entry name" value="DUF711"/>
    <property type="match status" value="1"/>
</dbReference>
<evidence type="ECO:0000313" key="2">
    <source>
        <dbReference type="Proteomes" id="UP000215027"/>
    </source>
</evidence>
<protein>
    <recommendedName>
        <fullName evidence="3">DUF711 family protein</fullName>
    </recommendedName>
</protein>
<accession>A0A160T586</accession>
<dbReference type="KEGG" id="pbf:CFX0092_A1972"/>
<dbReference type="SUPFAM" id="SSF51998">
    <property type="entry name" value="PFL-like glycyl radical enzymes"/>
    <property type="match status" value="1"/>
</dbReference>
<reference evidence="1" key="1">
    <citation type="submission" date="2016-01" db="EMBL/GenBank/DDBJ databases">
        <authorList>
            <person name="Mcilroy J.S."/>
            <person name="Karst M S."/>
            <person name="Albertsen M."/>
        </authorList>
    </citation>
    <scope>NUCLEOTIDE SEQUENCE</scope>
    <source>
        <strain evidence="1">Cfx-K</strain>
    </source>
</reference>
<evidence type="ECO:0008006" key="3">
    <source>
        <dbReference type="Google" id="ProtNLM"/>
    </source>
</evidence>
<sequence>MEIRSVTLFCEADTAPTAYAAFLAAARAAFPLRVQSTRLGAPPFPAWLPRDRAVAAAAEFVAGWRAAGVDYVSLGPVRLAHDLAWLDLIPDLLTAAEGVFAAAEIATPDGQIDVERCWAVARLVRRVSALYPDGFGNLFLGALAGCGPGHPFLPASYHGGGPAHFALAVEAADVALAAIRGAGTLDEARARLVAGIEDAAAAIVPVAERLAAEYGLRFSGIDFSPAPYPAEAKSLGAALEALGIRLGGPGGLFAAAFITEAIDRARFPHTGFCGLMLPVLEDTTLARRAAAGELALNDLLLYSAVCGVGLDTIPLPGDVGEATLAGLLLDTAALSARLRKPLVARLMPLPGLVAGDPTSFDFEYFAAGRVMAIREMGQGGPLAQPGSLEIRPYRRDRVE</sequence>
<dbReference type="OrthoDB" id="9763001at2"/>
<evidence type="ECO:0000313" key="1">
    <source>
        <dbReference type="EMBL" id="CUS03850.2"/>
    </source>
</evidence>
<proteinExistence type="predicted"/>
<dbReference type="EMBL" id="LN890655">
    <property type="protein sequence ID" value="CUS03850.2"/>
    <property type="molecule type" value="Genomic_DNA"/>
</dbReference>
<keyword evidence="2" id="KW-1185">Reference proteome</keyword>
<dbReference type="PANTHER" id="PTHR37560:SF2">
    <property type="entry name" value="DUF711 DOMAIN-CONTAINING PROTEIN"/>
    <property type="match status" value="1"/>
</dbReference>
<dbReference type="InterPro" id="IPR007841">
    <property type="entry name" value="UPF0210"/>
</dbReference>
<organism evidence="1 2">
    <name type="scientific">Candidatus Promineifilum breve</name>
    <dbReference type="NCBI Taxonomy" id="1806508"/>
    <lineage>
        <taxon>Bacteria</taxon>
        <taxon>Bacillati</taxon>
        <taxon>Chloroflexota</taxon>
        <taxon>Ardenticatenia</taxon>
        <taxon>Candidatus Promineifilales</taxon>
        <taxon>Candidatus Promineifilaceae</taxon>
        <taxon>Candidatus Promineifilum</taxon>
    </lineage>
</organism>
<gene>
    <name evidence="1" type="ORF">CFX0092_A1972</name>
</gene>
<dbReference type="Gene3D" id="3.20.70.20">
    <property type="match status" value="1"/>
</dbReference>
<name>A0A160T586_9CHLR</name>